<dbReference type="SUPFAM" id="SSF56112">
    <property type="entry name" value="Protein kinase-like (PK-like)"/>
    <property type="match status" value="1"/>
</dbReference>
<evidence type="ECO:0000313" key="3">
    <source>
        <dbReference type="Proteomes" id="UP000019118"/>
    </source>
</evidence>
<dbReference type="KEGG" id="dpa:109543199"/>
<feature type="domain" description="CHK kinase-like" evidence="1">
    <location>
        <begin position="185"/>
        <end position="374"/>
    </location>
</feature>
<dbReference type="SMART" id="SM00587">
    <property type="entry name" value="CHK"/>
    <property type="match status" value="1"/>
</dbReference>
<evidence type="ECO:0000313" key="2">
    <source>
        <dbReference type="EnsemblMetazoa" id="XP_019768344.1"/>
    </source>
</evidence>
<evidence type="ECO:0000259" key="1">
    <source>
        <dbReference type="SMART" id="SM00587"/>
    </source>
</evidence>
<dbReference type="PANTHER" id="PTHR11012">
    <property type="entry name" value="PROTEIN KINASE-LIKE DOMAIN-CONTAINING"/>
    <property type="match status" value="1"/>
</dbReference>
<organism evidence="2 3">
    <name type="scientific">Dendroctonus ponderosae</name>
    <name type="common">Mountain pine beetle</name>
    <dbReference type="NCBI Taxonomy" id="77166"/>
    <lineage>
        <taxon>Eukaryota</taxon>
        <taxon>Metazoa</taxon>
        <taxon>Ecdysozoa</taxon>
        <taxon>Arthropoda</taxon>
        <taxon>Hexapoda</taxon>
        <taxon>Insecta</taxon>
        <taxon>Pterygota</taxon>
        <taxon>Neoptera</taxon>
        <taxon>Endopterygota</taxon>
        <taxon>Coleoptera</taxon>
        <taxon>Polyphaga</taxon>
        <taxon>Cucujiformia</taxon>
        <taxon>Curculionidae</taxon>
        <taxon>Scolytinae</taxon>
        <taxon>Dendroctonus</taxon>
    </lineage>
</organism>
<accession>A0AAR5Q512</accession>
<keyword evidence="3" id="KW-1185">Reference proteome</keyword>
<name>A0AAR5Q512_DENPD</name>
<dbReference type="InterPro" id="IPR004119">
    <property type="entry name" value="EcKL"/>
</dbReference>
<sequence length="444" mass="51747">MFRTTRARVQRAFRRTVRRVIGIIRTERPRPPPPPPPIEQAHVVVSGPFSHHNLIKLLRTSSPEITLLSEETVFASDPAVHPLKYFLRVQLFEPVRGQQRVKTLDVVAKVLGVNKREFDEHRAIICFKMEKEVRMYSNVVQSYDQYYMTSIFFDQKYSELFPLCYGAALSLENNFAKTVDQTASILIQNLGPLGYERFREPCNFEMAKLIIKRLAQLHATPIAISLQTRISALSTYNNQLHIRTRCEKRDYGEELRRICLVITPESDMYRYINVIENHLLRYGYFDNRSYSLLVDLWNTIAHGKCSIRNMMYKPADHNGPANVKFLDPGHMEVDSCAGDLVYFMFTSIDTDVLEEYFENILDCYYTEFSRCLALAYVNAENHTYLNFRNEFLKICMSSVGGILFEIGRLHFDNNEGLESIMGISYRVKIDRVIRLMIYKCMIQL</sequence>
<proteinExistence type="predicted"/>
<protein>
    <recommendedName>
        <fullName evidence="1">CHK kinase-like domain-containing protein</fullName>
    </recommendedName>
</protein>
<dbReference type="GeneID" id="109543199"/>
<reference evidence="3" key="1">
    <citation type="journal article" date="2013" name="Genome Biol.">
        <title>Draft genome of the mountain pine beetle, Dendroctonus ponderosae Hopkins, a major forest pest.</title>
        <authorList>
            <person name="Keeling C.I."/>
            <person name="Yuen M.M."/>
            <person name="Liao N.Y."/>
            <person name="Docking T.R."/>
            <person name="Chan S.K."/>
            <person name="Taylor G.A."/>
            <person name="Palmquist D.L."/>
            <person name="Jackman S.D."/>
            <person name="Nguyen A."/>
            <person name="Li M."/>
            <person name="Henderson H."/>
            <person name="Janes J.K."/>
            <person name="Zhao Y."/>
            <person name="Pandoh P."/>
            <person name="Moore R."/>
            <person name="Sperling F.A."/>
            <person name="Huber D.P."/>
            <person name="Birol I."/>
            <person name="Jones S.J."/>
            <person name="Bohlmann J."/>
        </authorList>
    </citation>
    <scope>NUCLEOTIDE SEQUENCE</scope>
</reference>
<dbReference type="PANTHER" id="PTHR11012:SF55">
    <property type="entry name" value="BHLH DOMAIN-CONTAINING PROTEIN"/>
    <property type="match status" value="1"/>
</dbReference>
<dbReference type="InterPro" id="IPR011009">
    <property type="entry name" value="Kinase-like_dom_sf"/>
</dbReference>
<dbReference type="EnsemblMetazoa" id="XM_019912785.1">
    <property type="protein sequence ID" value="XP_019768344.1"/>
    <property type="gene ID" value="LOC109543199"/>
</dbReference>
<dbReference type="AlphaFoldDB" id="A0AAR5Q512"/>
<dbReference type="InterPro" id="IPR015897">
    <property type="entry name" value="CHK_kinase-like"/>
</dbReference>
<dbReference type="Pfam" id="PF02958">
    <property type="entry name" value="EcKL"/>
    <property type="match status" value="1"/>
</dbReference>
<dbReference type="Proteomes" id="UP000019118">
    <property type="component" value="Unassembled WGS sequence"/>
</dbReference>
<reference evidence="2" key="2">
    <citation type="submission" date="2024-08" db="UniProtKB">
        <authorList>
            <consortium name="EnsemblMetazoa"/>
        </authorList>
    </citation>
    <scope>IDENTIFICATION</scope>
</reference>